<comment type="caution">
    <text evidence="2">The sequence shown here is derived from an EMBL/GenBank/DDBJ whole genome shotgun (WGS) entry which is preliminary data.</text>
</comment>
<reference evidence="2" key="1">
    <citation type="submission" date="2019-10" db="EMBL/GenBank/DDBJ databases">
        <authorList>
            <consortium name="DOE Joint Genome Institute"/>
            <person name="Kuo A."/>
            <person name="Miyauchi S."/>
            <person name="Kiss E."/>
            <person name="Drula E."/>
            <person name="Kohler A."/>
            <person name="Sanchez-Garcia M."/>
            <person name="Andreopoulos B."/>
            <person name="Barry K.W."/>
            <person name="Bonito G."/>
            <person name="Buee M."/>
            <person name="Carver A."/>
            <person name="Chen C."/>
            <person name="Cichocki N."/>
            <person name="Clum A."/>
            <person name="Culley D."/>
            <person name="Crous P.W."/>
            <person name="Fauchery L."/>
            <person name="Girlanda M."/>
            <person name="Hayes R."/>
            <person name="Keri Z."/>
            <person name="LaButti K."/>
            <person name="Lipzen A."/>
            <person name="Lombard V."/>
            <person name="Magnuson J."/>
            <person name="Maillard F."/>
            <person name="Morin E."/>
            <person name="Murat C."/>
            <person name="Nolan M."/>
            <person name="Ohm R."/>
            <person name="Pangilinan J."/>
            <person name="Pereira M."/>
            <person name="Perotto S."/>
            <person name="Peter M."/>
            <person name="Riley R."/>
            <person name="Sitrit Y."/>
            <person name="Stielow B."/>
            <person name="Szollosi G."/>
            <person name="Zifcakova L."/>
            <person name="Stursova M."/>
            <person name="Spatafora J.W."/>
            <person name="Tedersoo L."/>
            <person name="Vaario L.-M."/>
            <person name="Yamada A."/>
            <person name="Yan M."/>
            <person name="Wang P."/>
            <person name="Xu J."/>
            <person name="Bruns T."/>
            <person name="Baldrian P."/>
            <person name="Vilgalys R."/>
            <person name="Henrissat B."/>
            <person name="Grigoriev I.V."/>
            <person name="Hibbett D."/>
            <person name="Nagy L.G."/>
            <person name="Martin F.M."/>
        </authorList>
    </citation>
    <scope>NUCLEOTIDE SEQUENCE</scope>
    <source>
        <strain evidence="2">Prilba</strain>
    </source>
</reference>
<evidence type="ECO:0008006" key="4">
    <source>
        <dbReference type="Google" id="ProtNLM"/>
    </source>
</evidence>
<dbReference type="EMBL" id="WHVB01000067">
    <property type="protein sequence ID" value="KAF8463741.1"/>
    <property type="molecule type" value="Genomic_DNA"/>
</dbReference>
<name>A0A9P5MKD7_9AGAM</name>
<evidence type="ECO:0000313" key="3">
    <source>
        <dbReference type="Proteomes" id="UP000759537"/>
    </source>
</evidence>
<proteinExistence type="predicted"/>
<dbReference type="Proteomes" id="UP000759537">
    <property type="component" value="Unassembled WGS sequence"/>
</dbReference>
<organism evidence="2 3">
    <name type="scientific">Russula ochroleuca</name>
    <dbReference type="NCBI Taxonomy" id="152965"/>
    <lineage>
        <taxon>Eukaryota</taxon>
        <taxon>Fungi</taxon>
        <taxon>Dikarya</taxon>
        <taxon>Basidiomycota</taxon>
        <taxon>Agaricomycotina</taxon>
        <taxon>Agaricomycetes</taxon>
        <taxon>Russulales</taxon>
        <taxon>Russulaceae</taxon>
        <taxon>Russula</taxon>
    </lineage>
</organism>
<evidence type="ECO:0000313" key="2">
    <source>
        <dbReference type="EMBL" id="KAF8463741.1"/>
    </source>
</evidence>
<keyword evidence="3" id="KW-1185">Reference proteome</keyword>
<dbReference type="AlphaFoldDB" id="A0A9P5MKD7"/>
<reference evidence="2" key="2">
    <citation type="journal article" date="2020" name="Nat. Commun.">
        <title>Large-scale genome sequencing of mycorrhizal fungi provides insights into the early evolution of symbiotic traits.</title>
        <authorList>
            <person name="Miyauchi S."/>
            <person name="Kiss E."/>
            <person name="Kuo A."/>
            <person name="Drula E."/>
            <person name="Kohler A."/>
            <person name="Sanchez-Garcia M."/>
            <person name="Morin E."/>
            <person name="Andreopoulos B."/>
            <person name="Barry K.W."/>
            <person name="Bonito G."/>
            <person name="Buee M."/>
            <person name="Carver A."/>
            <person name="Chen C."/>
            <person name="Cichocki N."/>
            <person name="Clum A."/>
            <person name="Culley D."/>
            <person name="Crous P.W."/>
            <person name="Fauchery L."/>
            <person name="Girlanda M."/>
            <person name="Hayes R.D."/>
            <person name="Keri Z."/>
            <person name="LaButti K."/>
            <person name="Lipzen A."/>
            <person name="Lombard V."/>
            <person name="Magnuson J."/>
            <person name="Maillard F."/>
            <person name="Murat C."/>
            <person name="Nolan M."/>
            <person name="Ohm R.A."/>
            <person name="Pangilinan J."/>
            <person name="Pereira M.F."/>
            <person name="Perotto S."/>
            <person name="Peter M."/>
            <person name="Pfister S."/>
            <person name="Riley R."/>
            <person name="Sitrit Y."/>
            <person name="Stielow J.B."/>
            <person name="Szollosi G."/>
            <person name="Zifcakova L."/>
            <person name="Stursova M."/>
            <person name="Spatafora J.W."/>
            <person name="Tedersoo L."/>
            <person name="Vaario L.M."/>
            <person name="Yamada A."/>
            <person name="Yan M."/>
            <person name="Wang P."/>
            <person name="Xu J."/>
            <person name="Bruns T."/>
            <person name="Baldrian P."/>
            <person name="Vilgalys R."/>
            <person name="Dunand C."/>
            <person name="Henrissat B."/>
            <person name="Grigoriev I.V."/>
            <person name="Hibbett D."/>
            <person name="Nagy L.G."/>
            <person name="Martin F.M."/>
        </authorList>
    </citation>
    <scope>NUCLEOTIDE SEQUENCE</scope>
    <source>
        <strain evidence="2">Prilba</strain>
    </source>
</reference>
<sequence length="108" mass="12270">MARVTKRRRCTRAGLDSAVNICMADRAQITQCLSEFPSVSIINFLLLFLFGGWGVWGRSLCVVLVVGLGLGLMRRRRNRVEVKRLCAQSPMVCKYRQRKRESTSIHAV</sequence>
<evidence type="ECO:0000256" key="1">
    <source>
        <dbReference type="SAM" id="Phobius"/>
    </source>
</evidence>
<accession>A0A9P5MKD7</accession>
<feature type="transmembrane region" description="Helical" evidence="1">
    <location>
        <begin position="56"/>
        <end position="73"/>
    </location>
</feature>
<keyword evidence="1" id="KW-0812">Transmembrane</keyword>
<keyword evidence="1" id="KW-1133">Transmembrane helix</keyword>
<gene>
    <name evidence="2" type="ORF">DFH94DRAFT_786473</name>
</gene>
<protein>
    <recommendedName>
        <fullName evidence="4">Transmembrane protein</fullName>
    </recommendedName>
</protein>
<keyword evidence="1" id="KW-0472">Membrane</keyword>
<feature type="transmembrane region" description="Helical" evidence="1">
    <location>
        <begin position="32"/>
        <end position="50"/>
    </location>
</feature>